<evidence type="ECO:0000313" key="5">
    <source>
        <dbReference type="EMBL" id="COW01215.1"/>
    </source>
</evidence>
<dbReference type="Proteomes" id="UP000038802">
    <property type="component" value="Unassembled WGS sequence"/>
</dbReference>
<sequence>MHQVTGRVFGIGIDIDSDAAAHAGTLQSAKGGGQFGGVGRAVNRGQFVVQRLHPCALDGFLVEEAGVEVADALRIGAYRSTCLAGLDDQVSHLCLGAVEQATEGAVGRSVRWYLVFSQPAAVNVAEQVVLGSGISVDVAQVDTRGDGKCHPAILPPLFGCNDRAMPDGEQSQPPAQEDAEDDSRPDAAEAAAAEPKSSAGPMFSTYGIASTLLGVLSVAAVVLGAMIWSAHRDDSGERTYLTRVMLTAAEWTAVLINMNADNIDASLQRLHDGTVGQLNTDFDAVVQPYRQVVEKLRTHSSGRIEAVAIDTVHRELDTQSGAARPVVTTKLPPFATRTDSVLLVATSVSENAGAKPQTVHWNLRLDVSDVDGKLMISRLESIR</sequence>
<organism evidence="5 6">
    <name type="scientific">Mycobacterium tuberculosis</name>
    <dbReference type="NCBI Taxonomy" id="1773"/>
    <lineage>
        <taxon>Bacteria</taxon>
        <taxon>Bacillati</taxon>
        <taxon>Actinomycetota</taxon>
        <taxon>Actinomycetes</taxon>
        <taxon>Mycobacteriales</taxon>
        <taxon>Mycobacteriaceae</taxon>
        <taxon>Mycobacterium</taxon>
        <taxon>Mycobacterium tuberculosis complex</taxon>
    </lineage>
</organism>
<evidence type="ECO:0000313" key="6">
    <source>
        <dbReference type="Proteomes" id="UP000038802"/>
    </source>
</evidence>
<evidence type="ECO:0000256" key="3">
    <source>
        <dbReference type="SAM" id="MobiDB-lite"/>
    </source>
</evidence>
<gene>
    <name evidence="5" type="ORF">ERS007703_02523</name>
</gene>
<reference evidence="6" key="1">
    <citation type="submission" date="2015-03" db="EMBL/GenBank/DDBJ databases">
        <authorList>
            <consortium name="Pathogen Informatics"/>
        </authorList>
    </citation>
    <scope>NUCLEOTIDE SEQUENCE [LARGE SCALE GENOMIC DNA]</scope>
    <source>
        <strain evidence="6">K00500041</strain>
    </source>
</reference>
<accession>A0A0U0RFE3</accession>
<feature type="compositionally biased region" description="Low complexity" evidence="3">
    <location>
        <begin position="188"/>
        <end position="199"/>
    </location>
</feature>
<keyword evidence="4" id="KW-1133">Transmembrane helix</keyword>
<dbReference type="GO" id="GO:0016020">
    <property type="term" value="C:membrane"/>
    <property type="evidence" value="ECO:0007669"/>
    <property type="project" value="UniProtKB-SubCell"/>
</dbReference>
<keyword evidence="4" id="KW-0812">Transmembrane</keyword>
<name>A0A0U0RFE3_MYCTX</name>
<keyword evidence="2 4" id="KW-0472">Membrane</keyword>
<dbReference type="EMBL" id="CSAE01000278">
    <property type="protein sequence ID" value="COW01215.1"/>
    <property type="molecule type" value="Genomic_DNA"/>
</dbReference>
<evidence type="ECO:0000256" key="4">
    <source>
        <dbReference type="SAM" id="Phobius"/>
    </source>
</evidence>
<dbReference type="PANTHER" id="PTHR37042">
    <property type="entry name" value="OUTER MEMBRANE PROTEIN RV1973"/>
    <property type="match status" value="1"/>
</dbReference>
<comment type="subcellular location">
    <subcellularLocation>
        <location evidence="1">Membrane</location>
    </subcellularLocation>
</comment>
<dbReference type="STRING" id="115862.BBG46_01170"/>
<dbReference type="PANTHER" id="PTHR37042:SF4">
    <property type="entry name" value="OUTER MEMBRANE PROTEIN RV1973"/>
    <property type="match status" value="1"/>
</dbReference>
<evidence type="ECO:0000256" key="2">
    <source>
        <dbReference type="ARBA" id="ARBA00023136"/>
    </source>
</evidence>
<feature type="region of interest" description="Disordered" evidence="3">
    <location>
        <begin position="163"/>
        <end position="199"/>
    </location>
</feature>
<proteinExistence type="predicted"/>
<protein>
    <submittedName>
        <fullName evidence="5">Conserved membrane protein of uncharacterized function</fullName>
    </submittedName>
</protein>
<evidence type="ECO:0000256" key="1">
    <source>
        <dbReference type="ARBA" id="ARBA00004370"/>
    </source>
</evidence>
<feature type="transmembrane region" description="Helical" evidence="4">
    <location>
        <begin position="206"/>
        <end position="228"/>
    </location>
</feature>
<dbReference type="AlphaFoldDB" id="A0A0U0RFE3"/>